<evidence type="ECO:0000313" key="2">
    <source>
        <dbReference type="EMBL" id="GMI69746.1"/>
    </source>
</evidence>
<comment type="caution">
    <text evidence="2">The sequence shown here is derived from an EMBL/GenBank/DDBJ whole genome shotgun (WGS) entry which is preliminary data.</text>
</comment>
<feature type="compositionally biased region" description="Low complexity" evidence="1">
    <location>
        <begin position="1"/>
        <end position="24"/>
    </location>
</feature>
<accession>A0A9W7H4D1</accession>
<feature type="region of interest" description="Disordered" evidence="1">
    <location>
        <begin position="1"/>
        <end position="76"/>
    </location>
</feature>
<gene>
    <name evidence="2" type="ORF">HRI_000643900</name>
</gene>
<evidence type="ECO:0000313" key="3">
    <source>
        <dbReference type="Proteomes" id="UP001165190"/>
    </source>
</evidence>
<dbReference type="PANTHER" id="PTHR33738">
    <property type="entry name" value="EMB|CAB82975.1"/>
    <property type="match status" value="1"/>
</dbReference>
<dbReference type="OrthoDB" id="1423981at2759"/>
<dbReference type="PANTHER" id="PTHR33738:SF1">
    <property type="entry name" value="PLANT_T7H20-70 PROTEIN"/>
    <property type="match status" value="1"/>
</dbReference>
<dbReference type="Proteomes" id="UP001165190">
    <property type="component" value="Unassembled WGS sequence"/>
</dbReference>
<name>A0A9W7H4D1_HIBTR</name>
<dbReference type="AlphaFoldDB" id="A0A9W7H4D1"/>
<evidence type="ECO:0000256" key="1">
    <source>
        <dbReference type="SAM" id="MobiDB-lite"/>
    </source>
</evidence>
<keyword evidence="3" id="KW-1185">Reference proteome</keyword>
<feature type="compositionally biased region" description="Polar residues" evidence="1">
    <location>
        <begin position="48"/>
        <end position="61"/>
    </location>
</feature>
<sequence>MEQGKGTKSSSSSELSGSKVPPSSNSRILDSTFPPQSKSLAGKRQDSLNELLNTKPGSSGEPSKGNEGESRNVATGKVGPIFQEQCIPPCTLSSSIFYGGQDNYPLPKTKQDSVYNDEDDSGYATRGNWWKGSVYY</sequence>
<protein>
    <submittedName>
        <fullName evidence="2">Salt Induced Serine rich</fullName>
    </submittedName>
</protein>
<reference evidence="2" key="1">
    <citation type="submission" date="2023-05" db="EMBL/GenBank/DDBJ databases">
        <title>Genome and transcriptome analyses reveal genes involved in the formation of fine ridges on petal epidermal cells in Hibiscus trionum.</title>
        <authorList>
            <person name="Koshimizu S."/>
            <person name="Masuda S."/>
            <person name="Ishii T."/>
            <person name="Shirasu K."/>
            <person name="Hoshino A."/>
            <person name="Arita M."/>
        </authorList>
    </citation>
    <scope>NUCLEOTIDE SEQUENCE</scope>
    <source>
        <strain evidence="2">Hamamatsu line</strain>
    </source>
</reference>
<proteinExistence type="predicted"/>
<feature type="compositionally biased region" description="Polar residues" evidence="1">
    <location>
        <begin position="25"/>
        <end position="39"/>
    </location>
</feature>
<organism evidence="2 3">
    <name type="scientific">Hibiscus trionum</name>
    <name type="common">Flower of an hour</name>
    <dbReference type="NCBI Taxonomy" id="183268"/>
    <lineage>
        <taxon>Eukaryota</taxon>
        <taxon>Viridiplantae</taxon>
        <taxon>Streptophyta</taxon>
        <taxon>Embryophyta</taxon>
        <taxon>Tracheophyta</taxon>
        <taxon>Spermatophyta</taxon>
        <taxon>Magnoliopsida</taxon>
        <taxon>eudicotyledons</taxon>
        <taxon>Gunneridae</taxon>
        <taxon>Pentapetalae</taxon>
        <taxon>rosids</taxon>
        <taxon>malvids</taxon>
        <taxon>Malvales</taxon>
        <taxon>Malvaceae</taxon>
        <taxon>Malvoideae</taxon>
        <taxon>Hibiscus</taxon>
    </lineage>
</organism>
<dbReference type="EMBL" id="BSYR01000007">
    <property type="protein sequence ID" value="GMI69746.1"/>
    <property type="molecule type" value="Genomic_DNA"/>
</dbReference>